<keyword evidence="1" id="KW-0540">Nuclease</keyword>
<dbReference type="InterPro" id="IPR036866">
    <property type="entry name" value="RibonucZ/Hydroxyglut_hydro"/>
</dbReference>
<evidence type="ECO:0000259" key="4">
    <source>
        <dbReference type="SMART" id="SM00849"/>
    </source>
</evidence>
<evidence type="ECO:0000313" key="5">
    <source>
        <dbReference type="Proteomes" id="UP000095280"/>
    </source>
</evidence>
<evidence type="ECO:0000256" key="2">
    <source>
        <dbReference type="ARBA" id="ARBA00022801"/>
    </source>
</evidence>
<keyword evidence="2" id="KW-0378">Hydrolase</keyword>
<dbReference type="Gene3D" id="3.40.50.12650">
    <property type="match status" value="1"/>
</dbReference>
<dbReference type="Gene3D" id="3.60.15.10">
    <property type="entry name" value="Ribonuclease Z/Hydroxyacylglutathione hydrolase-like"/>
    <property type="match status" value="1"/>
</dbReference>
<accession>A0A1I8HSE7</accession>
<evidence type="ECO:0000313" key="6">
    <source>
        <dbReference type="WBParaSite" id="maker-uti_cns_0007501-snap-gene-0.3-mRNA-1"/>
    </source>
</evidence>
<dbReference type="GO" id="GO:0000723">
    <property type="term" value="P:telomere maintenance"/>
    <property type="evidence" value="ECO:0007669"/>
    <property type="project" value="TreeGrafter"/>
</dbReference>
<dbReference type="SMART" id="SM00849">
    <property type="entry name" value="Lactamase_B"/>
    <property type="match status" value="1"/>
</dbReference>
<dbReference type="PANTHER" id="PTHR23240">
    <property type="entry name" value="DNA CROSS-LINK REPAIR PROTEIN PSO2/SNM1-RELATED"/>
    <property type="match status" value="1"/>
</dbReference>
<name>A0A1I8HSE7_9PLAT</name>
<dbReference type="GO" id="GO:0003684">
    <property type="term" value="F:damaged DNA binding"/>
    <property type="evidence" value="ECO:0007669"/>
    <property type="project" value="TreeGrafter"/>
</dbReference>
<dbReference type="GO" id="GO:0006303">
    <property type="term" value="P:double-strand break repair via nonhomologous end joining"/>
    <property type="evidence" value="ECO:0007669"/>
    <property type="project" value="TreeGrafter"/>
</dbReference>
<dbReference type="GO" id="GO:0036297">
    <property type="term" value="P:interstrand cross-link repair"/>
    <property type="evidence" value="ECO:0007669"/>
    <property type="project" value="TreeGrafter"/>
</dbReference>
<dbReference type="AlphaFoldDB" id="A0A1I8HSE7"/>
<keyword evidence="5" id="KW-1185">Reference proteome</keyword>
<dbReference type="WBParaSite" id="maker-uti_cns_0007501-snap-gene-0.3-mRNA-1">
    <property type="protein sequence ID" value="maker-uti_cns_0007501-snap-gene-0.3-mRNA-1"/>
    <property type="gene ID" value="maker-uti_cns_0007501-snap-gene-0.3"/>
</dbReference>
<reference evidence="6" key="1">
    <citation type="submission" date="2016-11" db="UniProtKB">
        <authorList>
            <consortium name="WormBaseParasite"/>
        </authorList>
    </citation>
    <scope>IDENTIFICATION</scope>
</reference>
<dbReference type="PANTHER" id="PTHR23240:SF8">
    <property type="entry name" value="PROTEIN ARTEMIS"/>
    <property type="match status" value="1"/>
</dbReference>
<dbReference type="GO" id="GO:0035312">
    <property type="term" value="F:5'-3' DNA exonuclease activity"/>
    <property type="evidence" value="ECO:0007669"/>
    <property type="project" value="TreeGrafter"/>
</dbReference>
<sequence>MNANSSTIVFPSGKNIVVDYFKGVSSVYFLSHFHMDHVVGLKDVQHECKIYCSGIIRHLIQADRAFANAHHLLVELPVNSAQPVPELPGLQVTLVPAGHCLGSVMFLFEDSADGYVALHTGDFRIPTSLEALREVGAFHRQGRVIPIDNAVVDTTFFTDHCRELPTRQESMQAICDLVSDCLDRHQNLSVKRANSGVVLVAKARFSYEYVYQSLAETFGTKVHISELGLRYYGQLASSLDFYSTTSADCFVHLDGCGCNMNEMLRICLSTMYFDKTAGFTQTVVWPSERTARVLFSFHPSMSEVADLLTYLRPRSARALVTPAGDVDGDGFGDAESRVQTRLDALVARLSSNTLVSSPAASATSAFQLQDHGLPASALKRCRSPLLSFAHSDGNGDCPDGADNENDDCSDDSLCSMPVRCAKSKSARLS</sequence>
<feature type="domain" description="Metallo-beta-lactamase" evidence="4">
    <location>
        <begin position="3"/>
        <end position="160"/>
    </location>
</feature>
<evidence type="ECO:0000256" key="3">
    <source>
        <dbReference type="ARBA" id="ARBA00022839"/>
    </source>
</evidence>
<dbReference type="Proteomes" id="UP000095280">
    <property type="component" value="Unplaced"/>
</dbReference>
<organism evidence="5 6">
    <name type="scientific">Macrostomum lignano</name>
    <dbReference type="NCBI Taxonomy" id="282301"/>
    <lineage>
        <taxon>Eukaryota</taxon>
        <taxon>Metazoa</taxon>
        <taxon>Spiralia</taxon>
        <taxon>Lophotrochozoa</taxon>
        <taxon>Platyhelminthes</taxon>
        <taxon>Rhabditophora</taxon>
        <taxon>Macrostomorpha</taxon>
        <taxon>Macrostomida</taxon>
        <taxon>Macrostomidae</taxon>
        <taxon>Macrostomum</taxon>
    </lineage>
</organism>
<proteinExistence type="predicted"/>
<protein>
    <submittedName>
        <fullName evidence="6">Lactamase_B domain-containing protein</fullName>
    </submittedName>
</protein>
<dbReference type="InterPro" id="IPR001279">
    <property type="entry name" value="Metallo-B-lactamas"/>
</dbReference>
<dbReference type="SUPFAM" id="SSF56281">
    <property type="entry name" value="Metallo-hydrolase/oxidoreductase"/>
    <property type="match status" value="1"/>
</dbReference>
<keyword evidence="3" id="KW-0269">Exonuclease</keyword>
<evidence type="ECO:0000256" key="1">
    <source>
        <dbReference type="ARBA" id="ARBA00022722"/>
    </source>
</evidence>